<gene>
    <name evidence="2" type="ORF">PCL_02242</name>
</gene>
<protein>
    <submittedName>
        <fullName evidence="2">Uncharacterized protein</fullName>
    </submittedName>
</protein>
<name>A0A2U3E1U3_PURLI</name>
<organism evidence="2 3">
    <name type="scientific">Purpureocillium lilacinum</name>
    <name type="common">Paecilomyces lilacinus</name>
    <dbReference type="NCBI Taxonomy" id="33203"/>
    <lineage>
        <taxon>Eukaryota</taxon>
        <taxon>Fungi</taxon>
        <taxon>Dikarya</taxon>
        <taxon>Ascomycota</taxon>
        <taxon>Pezizomycotina</taxon>
        <taxon>Sordariomycetes</taxon>
        <taxon>Hypocreomycetidae</taxon>
        <taxon>Hypocreales</taxon>
        <taxon>Ophiocordycipitaceae</taxon>
        <taxon>Purpureocillium</taxon>
    </lineage>
</organism>
<dbReference type="EMBL" id="LCWV01000015">
    <property type="protein sequence ID" value="PWI68473.1"/>
    <property type="molecule type" value="Genomic_DNA"/>
</dbReference>
<evidence type="ECO:0000313" key="2">
    <source>
        <dbReference type="EMBL" id="PWI68473.1"/>
    </source>
</evidence>
<evidence type="ECO:0000313" key="3">
    <source>
        <dbReference type="Proteomes" id="UP000245956"/>
    </source>
</evidence>
<dbReference type="AlphaFoldDB" id="A0A2U3E1U3"/>
<comment type="caution">
    <text evidence="2">The sequence shown here is derived from an EMBL/GenBank/DDBJ whole genome shotgun (WGS) entry which is preliminary data.</text>
</comment>
<evidence type="ECO:0000256" key="1">
    <source>
        <dbReference type="SAM" id="MobiDB-lite"/>
    </source>
</evidence>
<accession>A0A2U3E1U3</accession>
<feature type="region of interest" description="Disordered" evidence="1">
    <location>
        <begin position="107"/>
        <end position="142"/>
    </location>
</feature>
<sequence>MPSNLKPNVAAPRHTLLKGHCKVGTQQCWVPQYEEQPGLPSPAPLLKVRCSCDLPPDHHYILYPERFEYPPLLARLTPPSKRNEASFHPSCVVCKAHVPCHRIDGLGLESSPASATRDGTANDARPKCLGSLPPSTLSPVAGVTPQLAQPEEGQKYGQPASWSLVWQQATRSRAMGLLRPEMAPALPRRRTAGPVESASKTVVSWAAVYIDSQSRSAGRMRLQVAPAFVAFLGTVHATRIDWEPTLHFHVASREQAEEYLVGINKYVEGVCDPLTNSCNAKYWRLSKPFTSGMFSYQTTSRERDCATPVRFPTQTLTASLIVVVQEANPKTALVPVQRSPKAKRGDGLRRIDEP</sequence>
<dbReference type="Proteomes" id="UP000245956">
    <property type="component" value="Unassembled WGS sequence"/>
</dbReference>
<reference evidence="2 3" key="1">
    <citation type="journal article" date="2016" name="Front. Microbiol.">
        <title>Genome and transcriptome sequences reveal the specific parasitism of the nematophagous Purpureocillium lilacinum 36-1.</title>
        <authorList>
            <person name="Xie J."/>
            <person name="Li S."/>
            <person name="Mo C."/>
            <person name="Xiao X."/>
            <person name="Peng D."/>
            <person name="Wang G."/>
            <person name="Xiao Y."/>
        </authorList>
    </citation>
    <scope>NUCLEOTIDE SEQUENCE [LARGE SCALE GENOMIC DNA]</scope>
    <source>
        <strain evidence="2 3">36-1</strain>
    </source>
</reference>
<proteinExistence type="predicted"/>